<dbReference type="AlphaFoldDB" id="A0A1G8UYR7"/>
<dbReference type="EMBL" id="FNEE01000007">
    <property type="protein sequence ID" value="SDJ58933.1"/>
    <property type="molecule type" value="Genomic_DNA"/>
</dbReference>
<protein>
    <submittedName>
        <fullName evidence="1">Uncharacterized protein</fullName>
    </submittedName>
</protein>
<accession>A0A1G8UYR7</accession>
<proteinExistence type="predicted"/>
<name>A0A1G8UYR7_9HYPH</name>
<dbReference type="Proteomes" id="UP000198894">
    <property type="component" value="Unassembled WGS sequence"/>
</dbReference>
<gene>
    <name evidence="1" type="ORF">SAMN05428953_107145</name>
</gene>
<reference evidence="2" key="1">
    <citation type="submission" date="2016-10" db="EMBL/GenBank/DDBJ databases">
        <authorList>
            <person name="Varghese N."/>
            <person name="Submissions S."/>
        </authorList>
    </citation>
    <scope>NUCLEOTIDE SEQUENCE [LARGE SCALE GENOMIC DNA]</scope>
    <source>
        <strain evidence="2">CGMCC 1.11022</strain>
    </source>
</reference>
<sequence length="353" mass="39128">MEFAAAIQKMAGSNTVRRLTVFHQLNKGPESSASRQLIVAAGKYGLIKGGVQSETLQLTPDGDVATSTDVSPRERARARIKLAIESVEIFKTLADKYSGQKLPSIAILEDAAVEAGIPEHLKKECIEIFVVNLRFVGLLQTLSGAERILTVDHALDSIPSGASAAGRQHVQARTSAENPLTVHSDVQFDRICFYIGPIGDPDSDQRKHSDLILETLVRPAMEQFGIEVKRADEIHNPGLINKQIFEYLLKSRLAIADLSYHNPNVFYELAIRHARNLPTVQMIRKADRIPFDINQNRTVVFDTTDLYSFVPKIETYRLEISNHIRSAMDDPASAENPLSAYYPDMHLGPTKGS</sequence>
<organism evidence="1 2">
    <name type="scientific">Mesorhizobium muleiense</name>
    <dbReference type="NCBI Taxonomy" id="1004279"/>
    <lineage>
        <taxon>Bacteria</taxon>
        <taxon>Pseudomonadati</taxon>
        <taxon>Pseudomonadota</taxon>
        <taxon>Alphaproteobacteria</taxon>
        <taxon>Hyphomicrobiales</taxon>
        <taxon>Phyllobacteriaceae</taxon>
        <taxon>Mesorhizobium</taxon>
    </lineage>
</organism>
<keyword evidence="2" id="KW-1185">Reference proteome</keyword>
<evidence type="ECO:0000313" key="2">
    <source>
        <dbReference type="Proteomes" id="UP000198894"/>
    </source>
</evidence>
<evidence type="ECO:0000313" key="1">
    <source>
        <dbReference type="EMBL" id="SDJ58933.1"/>
    </source>
</evidence>